<sequence length="302" mass="35387">MIKQSRFSPVNQSRYQKQNDLGFSSFQITTQMNKRQLSEFRKEVRNNILNREPFLEHQDKPNLYLGNWGKPERLNLEPLTSRRTPSSKIPGGLNFDEIFTNKRLENQSRAVSLSKLYQVEKAPLKQNKVDTFFDNTFTQHSRINTLGSGYKESPLKSQQKLERFKSWDTKLDVQLKLQNKAITNKVLGEQPSFYKYINETKQGLFDQDYTPTLQVRNKSNLRNQKQFQDIYNLTPKQNQSRSPQFTNKNIEKIPLTDIVRMASHFSSLSTQEIKSVSSGYFQELINLQNSLQRMIKLGTNIY</sequence>
<name>A0A8S1KT42_9CILI</name>
<proteinExistence type="predicted"/>
<comment type="caution">
    <text evidence="1">The sequence shown here is derived from an EMBL/GenBank/DDBJ whole genome shotgun (WGS) entry which is preliminary data.</text>
</comment>
<evidence type="ECO:0000313" key="2">
    <source>
        <dbReference type="Proteomes" id="UP000692954"/>
    </source>
</evidence>
<keyword evidence="2" id="KW-1185">Reference proteome</keyword>
<protein>
    <submittedName>
        <fullName evidence="1">Uncharacterized protein</fullName>
    </submittedName>
</protein>
<evidence type="ECO:0000313" key="1">
    <source>
        <dbReference type="EMBL" id="CAD8056733.1"/>
    </source>
</evidence>
<dbReference type="OrthoDB" id="291048at2759"/>
<dbReference type="EMBL" id="CAJJDN010000010">
    <property type="protein sequence ID" value="CAD8056733.1"/>
    <property type="molecule type" value="Genomic_DNA"/>
</dbReference>
<dbReference type="AlphaFoldDB" id="A0A8S1KT42"/>
<dbReference type="Proteomes" id="UP000692954">
    <property type="component" value="Unassembled WGS sequence"/>
</dbReference>
<accession>A0A8S1KT42</accession>
<reference evidence="1" key="1">
    <citation type="submission" date="2021-01" db="EMBL/GenBank/DDBJ databases">
        <authorList>
            <consortium name="Genoscope - CEA"/>
            <person name="William W."/>
        </authorList>
    </citation>
    <scope>NUCLEOTIDE SEQUENCE</scope>
</reference>
<gene>
    <name evidence="1" type="ORF">PSON_ATCC_30995.1.T0100431</name>
</gene>
<organism evidence="1 2">
    <name type="scientific">Paramecium sonneborni</name>
    <dbReference type="NCBI Taxonomy" id="65129"/>
    <lineage>
        <taxon>Eukaryota</taxon>
        <taxon>Sar</taxon>
        <taxon>Alveolata</taxon>
        <taxon>Ciliophora</taxon>
        <taxon>Intramacronucleata</taxon>
        <taxon>Oligohymenophorea</taxon>
        <taxon>Peniculida</taxon>
        <taxon>Parameciidae</taxon>
        <taxon>Paramecium</taxon>
    </lineage>
</organism>